<proteinExistence type="predicted"/>
<reference evidence="1" key="1">
    <citation type="journal article" date="2023" name="Science">
        <title>Genome structures resolve the early diversification of teleost fishes.</title>
        <authorList>
            <person name="Parey E."/>
            <person name="Louis A."/>
            <person name="Montfort J."/>
            <person name="Bouchez O."/>
            <person name="Roques C."/>
            <person name="Iampietro C."/>
            <person name="Lluch J."/>
            <person name="Castinel A."/>
            <person name="Donnadieu C."/>
            <person name="Desvignes T."/>
            <person name="Floi Bucao C."/>
            <person name="Jouanno E."/>
            <person name="Wen M."/>
            <person name="Mejri S."/>
            <person name="Dirks R."/>
            <person name="Jansen H."/>
            <person name="Henkel C."/>
            <person name="Chen W.J."/>
            <person name="Zahm M."/>
            <person name="Cabau C."/>
            <person name="Klopp C."/>
            <person name="Thompson A.W."/>
            <person name="Robinson-Rechavi M."/>
            <person name="Braasch I."/>
            <person name="Lecointre G."/>
            <person name="Bobe J."/>
            <person name="Postlethwait J.H."/>
            <person name="Berthelot C."/>
            <person name="Roest Crollius H."/>
            <person name="Guiguen Y."/>
        </authorList>
    </citation>
    <scope>NUCLEOTIDE SEQUENCE</scope>
    <source>
        <strain evidence="1">WJC10195</strain>
    </source>
</reference>
<dbReference type="Proteomes" id="UP001152622">
    <property type="component" value="Chromosome 5"/>
</dbReference>
<keyword evidence="2" id="KW-1185">Reference proteome</keyword>
<comment type="caution">
    <text evidence="1">The sequence shown here is derived from an EMBL/GenBank/DDBJ whole genome shotgun (WGS) entry which is preliminary data.</text>
</comment>
<dbReference type="AlphaFoldDB" id="A0A9Q1J093"/>
<dbReference type="EMBL" id="JAINUF010000005">
    <property type="protein sequence ID" value="KAJ8360468.1"/>
    <property type="molecule type" value="Genomic_DNA"/>
</dbReference>
<protein>
    <submittedName>
        <fullName evidence="1">Uncharacterized protein</fullName>
    </submittedName>
</protein>
<evidence type="ECO:0000313" key="2">
    <source>
        <dbReference type="Proteomes" id="UP001152622"/>
    </source>
</evidence>
<evidence type="ECO:0000313" key="1">
    <source>
        <dbReference type="EMBL" id="KAJ8360468.1"/>
    </source>
</evidence>
<organism evidence="1 2">
    <name type="scientific">Synaphobranchus kaupii</name>
    <name type="common">Kaup's arrowtooth eel</name>
    <dbReference type="NCBI Taxonomy" id="118154"/>
    <lineage>
        <taxon>Eukaryota</taxon>
        <taxon>Metazoa</taxon>
        <taxon>Chordata</taxon>
        <taxon>Craniata</taxon>
        <taxon>Vertebrata</taxon>
        <taxon>Euteleostomi</taxon>
        <taxon>Actinopterygii</taxon>
        <taxon>Neopterygii</taxon>
        <taxon>Teleostei</taxon>
        <taxon>Anguilliformes</taxon>
        <taxon>Synaphobranchidae</taxon>
        <taxon>Synaphobranchus</taxon>
    </lineage>
</organism>
<accession>A0A9Q1J093</accession>
<sequence>MTSCITSFPHVESIFQADKAPCICAFYVHSASGFYTLLYSCNINLLEDTLPVQENNNITMLKMILGTKVSRDAKCSEKGSFTVM</sequence>
<name>A0A9Q1J093_SYNKA</name>
<gene>
    <name evidence="1" type="ORF">SKAU_G00169930</name>
</gene>